<dbReference type="PROSITE" id="PS50221">
    <property type="entry name" value="GAIN_B"/>
    <property type="match status" value="1"/>
</dbReference>
<reference evidence="7 8" key="1">
    <citation type="submission" date="2021-07" db="EMBL/GenBank/DDBJ databases">
        <authorList>
            <person name="Palmer J.M."/>
        </authorList>
    </citation>
    <scope>NUCLEOTIDE SEQUENCE [LARGE SCALE GENOMIC DNA]</scope>
    <source>
        <strain evidence="7 8">AT_MEX2019</strain>
        <tissue evidence="7">Muscle</tissue>
    </source>
</reference>
<evidence type="ECO:0000313" key="7">
    <source>
        <dbReference type="EMBL" id="MED6253172.1"/>
    </source>
</evidence>
<sequence length="118" mass="13232">MQTFLCTHRYLGTVLGSSVISTTVLGDDHPVSMAVHFQLQQKVQNSIDAVYDPVCAFWDFDLTPEAGGWWNTKGCEVVSKHYGYTVCYCNHTTNFALLLQVYETQVKCLCLPTAVDFV</sequence>
<evidence type="ECO:0000256" key="4">
    <source>
        <dbReference type="ARBA" id="ARBA00023136"/>
    </source>
</evidence>
<organism evidence="7 8">
    <name type="scientific">Ataeniobius toweri</name>
    <dbReference type="NCBI Taxonomy" id="208326"/>
    <lineage>
        <taxon>Eukaryota</taxon>
        <taxon>Metazoa</taxon>
        <taxon>Chordata</taxon>
        <taxon>Craniata</taxon>
        <taxon>Vertebrata</taxon>
        <taxon>Euteleostomi</taxon>
        <taxon>Actinopterygii</taxon>
        <taxon>Neopterygii</taxon>
        <taxon>Teleostei</taxon>
        <taxon>Neoteleostei</taxon>
        <taxon>Acanthomorphata</taxon>
        <taxon>Ovalentaria</taxon>
        <taxon>Atherinomorphae</taxon>
        <taxon>Cyprinodontiformes</taxon>
        <taxon>Goodeidae</taxon>
        <taxon>Ataeniobius</taxon>
    </lineage>
</organism>
<comment type="caution">
    <text evidence="7">The sequence shown here is derived from an EMBL/GenBank/DDBJ whole genome shotgun (WGS) entry which is preliminary data.</text>
</comment>
<accession>A0ABU7BR93</accession>
<dbReference type="InterPro" id="IPR046338">
    <property type="entry name" value="GAIN_dom_sf"/>
</dbReference>
<evidence type="ECO:0000313" key="8">
    <source>
        <dbReference type="Proteomes" id="UP001345963"/>
    </source>
</evidence>
<feature type="domain" description="GAIN-B" evidence="6">
    <location>
        <begin position="1"/>
        <end position="105"/>
    </location>
</feature>
<dbReference type="InterPro" id="IPR057244">
    <property type="entry name" value="GAIN_B"/>
</dbReference>
<dbReference type="SMART" id="SM00303">
    <property type="entry name" value="GPS"/>
    <property type="match status" value="1"/>
</dbReference>
<dbReference type="Proteomes" id="UP001345963">
    <property type="component" value="Unassembled WGS sequence"/>
</dbReference>
<evidence type="ECO:0000256" key="3">
    <source>
        <dbReference type="ARBA" id="ARBA00022989"/>
    </source>
</evidence>
<gene>
    <name evidence="7" type="ORF">ATANTOWER_023644</name>
</gene>
<keyword evidence="5" id="KW-1015">Disulfide bond</keyword>
<evidence type="ECO:0000256" key="5">
    <source>
        <dbReference type="ARBA" id="ARBA00023157"/>
    </source>
</evidence>
<keyword evidence="8" id="KW-1185">Reference proteome</keyword>
<dbReference type="Gene3D" id="2.60.220.50">
    <property type="match status" value="1"/>
</dbReference>
<dbReference type="PANTHER" id="PTHR12011:SF58">
    <property type="entry name" value="ADHESION G-PROTEIN COUPLED RECEPTOR D2"/>
    <property type="match status" value="1"/>
</dbReference>
<dbReference type="Pfam" id="PF01825">
    <property type="entry name" value="GPS"/>
    <property type="match status" value="1"/>
</dbReference>
<keyword evidence="2" id="KW-0812">Transmembrane</keyword>
<dbReference type="PANTHER" id="PTHR12011">
    <property type="entry name" value="ADHESION G-PROTEIN COUPLED RECEPTOR"/>
    <property type="match status" value="1"/>
</dbReference>
<keyword evidence="4" id="KW-0472">Membrane</keyword>
<dbReference type="InterPro" id="IPR000203">
    <property type="entry name" value="GPS"/>
</dbReference>
<evidence type="ECO:0000256" key="2">
    <source>
        <dbReference type="ARBA" id="ARBA00022692"/>
    </source>
</evidence>
<keyword evidence="3" id="KW-1133">Transmembrane helix</keyword>
<name>A0ABU7BR93_9TELE</name>
<protein>
    <recommendedName>
        <fullName evidence="6">GAIN-B domain-containing protein</fullName>
    </recommendedName>
</protein>
<comment type="subcellular location">
    <subcellularLocation>
        <location evidence="1">Membrane</location>
    </subcellularLocation>
</comment>
<dbReference type="EMBL" id="JAHUTI010064282">
    <property type="protein sequence ID" value="MED6253172.1"/>
    <property type="molecule type" value="Genomic_DNA"/>
</dbReference>
<evidence type="ECO:0000256" key="1">
    <source>
        <dbReference type="ARBA" id="ARBA00004370"/>
    </source>
</evidence>
<evidence type="ECO:0000259" key="6">
    <source>
        <dbReference type="PROSITE" id="PS50221"/>
    </source>
</evidence>
<proteinExistence type="predicted"/>